<dbReference type="RefSeq" id="WP_255920641.1">
    <property type="nucleotide sequence ID" value="NZ_JANFNG010000009.1"/>
</dbReference>
<dbReference type="PANTHER" id="PTHR43312:SF1">
    <property type="entry name" value="NADP-DEPENDENT OXIDOREDUCTASE DOMAIN-CONTAINING PROTEIN"/>
    <property type="match status" value="1"/>
</dbReference>
<accession>A0ABT1PVP3</accession>
<comment type="caution">
    <text evidence="2">The sequence shown here is derived from an EMBL/GenBank/DDBJ whole genome shotgun (WGS) entry which is preliminary data.</text>
</comment>
<proteinExistence type="predicted"/>
<organism evidence="2 3">
    <name type="scientific">Streptomyces humicola</name>
    <dbReference type="NCBI Taxonomy" id="2953240"/>
    <lineage>
        <taxon>Bacteria</taxon>
        <taxon>Bacillati</taxon>
        <taxon>Actinomycetota</taxon>
        <taxon>Actinomycetes</taxon>
        <taxon>Kitasatosporales</taxon>
        <taxon>Streptomycetaceae</taxon>
        <taxon>Streptomyces</taxon>
    </lineage>
</organism>
<dbReference type="Gene3D" id="3.20.20.100">
    <property type="entry name" value="NADP-dependent oxidoreductase domain"/>
    <property type="match status" value="1"/>
</dbReference>
<sequence length="326" mass="35460">MATDARLPDAPIQRMGLGLAAVGRPGYITPGRTDDLPPERTAAAMRRHTHELLDLAYSRGIRYIDTARSYGRAEEFLADWMKNGGDLRDVFIASKWGYAYTADWHIHAQTHEVKDHSIRTYDRQLAETRSLLGGHLDLYQVHSVTPDSAALTDTALHHRLAALAAEGITVGLTTTGPNQSDAIRAALDITIDGEPLFHSVQATWNLLEPSAGPALAEAHDAGRMVIIKEALANGQLAQRHHQPHLRRVLAPIADDTGVSFDAIALAAALRQPWADIVLSGAATTCQLTSNLLATTVHLGTDEVAQLAGLAETPHTYWTHRSQLPWT</sequence>
<dbReference type="EMBL" id="JANFNG010000009">
    <property type="protein sequence ID" value="MCQ4081741.1"/>
    <property type="molecule type" value="Genomic_DNA"/>
</dbReference>
<dbReference type="Pfam" id="PF00248">
    <property type="entry name" value="Aldo_ket_red"/>
    <property type="match status" value="1"/>
</dbReference>
<dbReference type="SUPFAM" id="SSF51430">
    <property type="entry name" value="NAD(P)-linked oxidoreductase"/>
    <property type="match status" value="1"/>
</dbReference>
<name>A0ABT1PVP3_9ACTN</name>
<gene>
    <name evidence="2" type="ORF">NGB36_14265</name>
</gene>
<protein>
    <submittedName>
        <fullName evidence="2">Aldo/keto reductase</fullName>
    </submittedName>
</protein>
<dbReference type="InterPro" id="IPR023210">
    <property type="entry name" value="NADP_OxRdtase_dom"/>
</dbReference>
<dbReference type="InterPro" id="IPR053135">
    <property type="entry name" value="AKR2_Oxidoreductase"/>
</dbReference>
<dbReference type="InterPro" id="IPR036812">
    <property type="entry name" value="NAD(P)_OxRdtase_dom_sf"/>
</dbReference>
<feature type="domain" description="NADP-dependent oxidoreductase" evidence="1">
    <location>
        <begin position="46"/>
        <end position="309"/>
    </location>
</feature>
<evidence type="ECO:0000259" key="1">
    <source>
        <dbReference type="Pfam" id="PF00248"/>
    </source>
</evidence>
<dbReference type="PANTHER" id="PTHR43312">
    <property type="entry name" value="D-THREO-ALDOSE 1-DEHYDROGENASE"/>
    <property type="match status" value="1"/>
</dbReference>
<keyword evidence="3" id="KW-1185">Reference proteome</keyword>
<evidence type="ECO:0000313" key="2">
    <source>
        <dbReference type="EMBL" id="MCQ4081741.1"/>
    </source>
</evidence>
<dbReference type="Proteomes" id="UP001057702">
    <property type="component" value="Unassembled WGS sequence"/>
</dbReference>
<dbReference type="CDD" id="cd19098">
    <property type="entry name" value="AKR_unchar"/>
    <property type="match status" value="1"/>
</dbReference>
<evidence type="ECO:0000313" key="3">
    <source>
        <dbReference type="Proteomes" id="UP001057702"/>
    </source>
</evidence>
<reference evidence="2" key="1">
    <citation type="submission" date="2022-06" db="EMBL/GenBank/DDBJ databases">
        <title>Draft genome sequence of Streptomyces sp. RB6PN25 isolated from peat swamp forest in Thailand.</title>
        <authorList>
            <person name="Duangmal K."/>
            <person name="Klaysubun C."/>
        </authorList>
    </citation>
    <scope>NUCLEOTIDE SEQUENCE</scope>
    <source>
        <strain evidence="2">RB6PN25</strain>
    </source>
</reference>